<dbReference type="InterPro" id="IPR016193">
    <property type="entry name" value="Cytidine_deaminase-like"/>
</dbReference>
<evidence type="ECO:0000313" key="4">
    <source>
        <dbReference type="Proteomes" id="UP001595906"/>
    </source>
</evidence>
<keyword evidence="3" id="KW-0378">Hydrolase</keyword>
<dbReference type="Gene3D" id="3.40.140.10">
    <property type="entry name" value="Cytidine Deaminase, domain 2"/>
    <property type="match status" value="1"/>
</dbReference>
<sequence length="158" mass="16935">MTSSFEYEVYGSINDLTPADAALLLQAKEVTKDAYAPYSQFHVGAAAKLANGEVVRGTNQENASYPVGICSERTLLSVAATLYPNMPIDTIAITYDNKNGSSNTPASPCGICRQSLAEFETRVKQPMRLILSGLEGKVFIIPKASLLLPLGFGSDDLK</sequence>
<evidence type="ECO:0000313" key="3">
    <source>
        <dbReference type="EMBL" id="MFC4232948.1"/>
    </source>
</evidence>
<dbReference type="EMBL" id="JBHSDC010000028">
    <property type="protein sequence ID" value="MFC4232948.1"/>
    <property type="molecule type" value="Genomic_DNA"/>
</dbReference>
<comment type="similarity">
    <text evidence="1">Belongs to the cytidine and deoxycytidylate deaminase family.</text>
</comment>
<evidence type="ECO:0000259" key="2">
    <source>
        <dbReference type="PROSITE" id="PS51747"/>
    </source>
</evidence>
<comment type="caution">
    <text evidence="3">The sequence shown here is derived from an EMBL/GenBank/DDBJ whole genome shotgun (WGS) entry which is preliminary data.</text>
</comment>
<organism evidence="3 4">
    <name type="scientific">Parasediminibacterium paludis</name>
    <dbReference type="NCBI Taxonomy" id="908966"/>
    <lineage>
        <taxon>Bacteria</taxon>
        <taxon>Pseudomonadati</taxon>
        <taxon>Bacteroidota</taxon>
        <taxon>Chitinophagia</taxon>
        <taxon>Chitinophagales</taxon>
        <taxon>Chitinophagaceae</taxon>
        <taxon>Parasediminibacterium</taxon>
    </lineage>
</organism>
<dbReference type="CDD" id="cd01283">
    <property type="entry name" value="cytidine_deaminase"/>
    <property type="match status" value="1"/>
</dbReference>
<feature type="domain" description="CMP/dCMP-type deaminase" evidence="2">
    <location>
        <begin position="18"/>
        <end position="155"/>
    </location>
</feature>
<evidence type="ECO:0000256" key="1">
    <source>
        <dbReference type="ARBA" id="ARBA00006576"/>
    </source>
</evidence>
<dbReference type="InterPro" id="IPR050202">
    <property type="entry name" value="Cyt/Deoxycyt_deaminase"/>
</dbReference>
<reference evidence="4" key="1">
    <citation type="journal article" date="2019" name="Int. J. Syst. Evol. Microbiol.">
        <title>The Global Catalogue of Microorganisms (GCM) 10K type strain sequencing project: providing services to taxonomists for standard genome sequencing and annotation.</title>
        <authorList>
            <consortium name="The Broad Institute Genomics Platform"/>
            <consortium name="The Broad Institute Genome Sequencing Center for Infectious Disease"/>
            <person name="Wu L."/>
            <person name="Ma J."/>
        </authorList>
    </citation>
    <scope>NUCLEOTIDE SEQUENCE [LARGE SCALE GENOMIC DNA]</scope>
    <source>
        <strain evidence="4">CECT 8010</strain>
    </source>
</reference>
<dbReference type="PROSITE" id="PS51747">
    <property type="entry name" value="CYT_DCMP_DEAMINASES_2"/>
    <property type="match status" value="1"/>
</dbReference>
<dbReference type="SUPFAM" id="SSF53927">
    <property type="entry name" value="Cytidine deaminase-like"/>
    <property type="match status" value="1"/>
</dbReference>
<protein>
    <submittedName>
        <fullName evidence="3">Cytidine deaminase</fullName>
        <ecNumber evidence="3">3.5.4.5</ecNumber>
    </submittedName>
</protein>
<gene>
    <name evidence="3" type="ORF">ACFOW1_13680</name>
</gene>
<dbReference type="NCBIfam" id="NF004064">
    <property type="entry name" value="PRK05578.1"/>
    <property type="match status" value="1"/>
</dbReference>
<dbReference type="PANTHER" id="PTHR11644:SF2">
    <property type="entry name" value="CYTIDINE DEAMINASE"/>
    <property type="match status" value="1"/>
</dbReference>
<proteinExistence type="inferred from homology"/>
<dbReference type="EC" id="3.5.4.5" evidence="3"/>
<keyword evidence="4" id="KW-1185">Reference proteome</keyword>
<dbReference type="PANTHER" id="PTHR11644">
    <property type="entry name" value="CYTIDINE DEAMINASE"/>
    <property type="match status" value="1"/>
</dbReference>
<dbReference type="GO" id="GO:0004126">
    <property type="term" value="F:cytidine deaminase activity"/>
    <property type="evidence" value="ECO:0007669"/>
    <property type="project" value="UniProtKB-EC"/>
</dbReference>
<dbReference type="Pfam" id="PF00383">
    <property type="entry name" value="dCMP_cyt_deam_1"/>
    <property type="match status" value="1"/>
</dbReference>
<dbReference type="RefSeq" id="WP_379015008.1">
    <property type="nucleotide sequence ID" value="NZ_JBHSDC010000028.1"/>
</dbReference>
<dbReference type="Proteomes" id="UP001595906">
    <property type="component" value="Unassembled WGS sequence"/>
</dbReference>
<dbReference type="InterPro" id="IPR002125">
    <property type="entry name" value="CMP_dCMP_dom"/>
</dbReference>
<accession>A0ABV8PXW4</accession>
<name>A0ABV8PXW4_9BACT</name>